<accession>A0ABQ7QXS2</accession>
<gene>
    <name evidence="5" type="ORF">JYU34_004355</name>
</gene>
<dbReference type="Gene3D" id="2.20.25.240">
    <property type="match status" value="1"/>
</dbReference>
<dbReference type="InterPro" id="IPR007588">
    <property type="entry name" value="Znf_FLYWCH"/>
</dbReference>
<protein>
    <recommendedName>
        <fullName evidence="4">FLYWCH-type domain-containing protein</fullName>
    </recommendedName>
</protein>
<evidence type="ECO:0000256" key="3">
    <source>
        <dbReference type="ARBA" id="ARBA00022833"/>
    </source>
</evidence>
<evidence type="ECO:0000256" key="1">
    <source>
        <dbReference type="ARBA" id="ARBA00022723"/>
    </source>
</evidence>
<name>A0ABQ7QXS2_PLUXY</name>
<proteinExistence type="predicted"/>
<comment type="caution">
    <text evidence="5">The sequence shown here is derived from an EMBL/GenBank/DDBJ whole genome shotgun (WGS) entry which is preliminary data.</text>
</comment>
<organism evidence="5 6">
    <name type="scientific">Plutella xylostella</name>
    <name type="common">Diamondback moth</name>
    <name type="synonym">Plutella maculipennis</name>
    <dbReference type="NCBI Taxonomy" id="51655"/>
    <lineage>
        <taxon>Eukaryota</taxon>
        <taxon>Metazoa</taxon>
        <taxon>Ecdysozoa</taxon>
        <taxon>Arthropoda</taxon>
        <taxon>Hexapoda</taxon>
        <taxon>Insecta</taxon>
        <taxon>Pterygota</taxon>
        <taxon>Neoptera</taxon>
        <taxon>Endopterygota</taxon>
        <taxon>Lepidoptera</taxon>
        <taxon>Glossata</taxon>
        <taxon>Ditrysia</taxon>
        <taxon>Yponomeutoidea</taxon>
        <taxon>Plutellidae</taxon>
        <taxon>Plutella</taxon>
    </lineage>
</organism>
<sequence>MDSMQLQSKSNTTRIVFEGDGRPTLVVGGHPFGRHYVSSGGRVRWRCRRYNHQCKAVIMTFGQNLITTKLGHNH</sequence>
<reference evidence="5 6" key="1">
    <citation type="submission" date="2021-06" db="EMBL/GenBank/DDBJ databases">
        <title>A haploid diamondback moth (Plutella xylostella L.) genome assembly resolves 31 chromosomes and identifies a diamide resistance mutation.</title>
        <authorList>
            <person name="Ward C.M."/>
            <person name="Perry K.D."/>
            <person name="Baker G."/>
            <person name="Powis K."/>
            <person name="Heckel D.G."/>
            <person name="Baxter S.W."/>
        </authorList>
    </citation>
    <scope>NUCLEOTIDE SEQUENCE [LARGE SCALE GENOMIC DNA]</scope>
    <source>
        <strain evidence="5 6">LV</strain>
        <tissue evidence="5">Single pupa</tissue>
    </source>
</reference>
<evidence type="ECO:0000256" key="2">
    <source>
        <dbReference type="ARBA" id="ARBA00022771"/>
    </source>
</evidence>
<evidence type="ECO:0000259" key="4">
    <source>
        <dbReference type="Pfam" id="PF04500"/>
    </source>
</evidence>
<dbReference type="Proteomes" id="UP000823941">
    <property type="component" value="Chromosome 6"/>
</dbReference>
<keyword evidence="3" id="KW-0862">Zinc</keyword>
<dbReference type="Pfam" id="PF04500">
    <property type="entry name" value="FLYWCH"/>
    <property type="match status" value="1"/>
</dbReference>
<evidence type="ECO:0000313" key="6">
    <source>
        <dbReference type="Proteomes" id="UP000823941"/>
    </source>
</evidence>
<keyword evidence="6" id="KW-1185">Reference proteome</keyword>
<feature type="domain" description="FLYWCH-type" evidence="4">
    <location>
        <begin position="20"/>
        <end position="74"/>
    </location>
</feature>
<evidence type="ECO:0000313" key="5">
    <source>
        <dbReference type="EMBL" id="KAG7309844.1"/>
    </source>
</evidence>
<keyword evidence="1" id="KW-0479">Metal-binding</keyword>
<dbReference type="EMBL" id="JAHIBW010000006">
    <property type="protein sequence ID" value="KAG7309844.1"/>
    <property type="molecule type" value="Genomic_DNA"/>
</dbReference>
<keyword evidence="2" id="KW-0863">Zinc-finger</keyword>